<dbReference type="Gene3D" id="3.30.1480.10">
    <property type="entry name" value="NusA, N-terminal domain"/>
    <property type="match status" value="1"/>
</dbReference>
<dbReference type="PANTHER" id="PTHR22648:SF0">
    <property type="entry name" value="TRANSCRIPTION TERMINATION_ANTITERMINATION PROTEIN NUSA"/>
    <property type="match status" value="1"/>
</dbReference>
<dbReference type="CDD" id="cd04455">
    <property type="entry name" value="S1_NusA"/>
    <property type="match status" value="1"/>
</dbReference>
<dbReference type="InterPro" id="IPR010995">
    <property type="entry name" value="DNA_repair_Rad51/TF_NusA_a-hlx"/>
</dbReference>
<dbReference type="Gene3D" id="3.30.300.20">
    <property type="match status" value="2"/>
</dbReference>
<dbReference type="CDD" id="cd22529">
    <property type="entry name" value="KH-II_NusA_rpt2"/>
    <property type="match status" value="1"/>
</dbReference>
<dbReference type="InterPro" id="IPR003029">
    <property type="entry name" value="S1_domain"/>
</dbReference>
<dbReference type="InterPro" id="IPR012340">
    <property type="entry name" value="NA-bd_OB-fold"/>
</dbReference>
<comment type="caution">
    <text evidence="9">The sequence shown here is derived from an EMBL/GenBank/DDBJ whole genome shotgun (WGS) entry which is preliminary data.</text>
</comment>
<dbReference type="InterPro" id="IPR025249">
    <property type="entry name" value="TF_NusA_KH_1st"/>
</dbReference>
<comment type="function">
    <text evidence="7">Participates in both transcription termination and antitermination.</text>
</comment>
<dbReference type="FunFam" id="3.30.300.20:FF:000002">
    <property type="entry name" value="Transcription termination/antitermination protein NusA"/>
    <property type="match status" value="1"/>
</dbReference>
<feature type="domain" description="S1 motif" evidence="8">
    <location>
        <begin position="135"/>
        <end position="198"/>
    </location>
</feature>
<dbReference type="InterPro" id="IPR030842">
    <property type="entry name" value="TF_NusA_bacterial"/>
</dbReference>
<evidence type="ECO:0000256" key="1">
    <source>
        <dbReference type="ARBA" id="ARBA00022472"/>
    </source>
</evidence>
<gene>
    <name evidence="7 9" type="primary">nusA</name>
    <name evidence="9" type="ORF">ENJ40_04215</name>
</gene>
<dbReference type="Pfam" id="PF08529">
    <property type="entry name" value="NusA_N"/>
    <property type="match status" value="1"/>
</dbReference>
<organism evidence="9">
    <name type="scientific">Thermosulfurimonas dismutans</name>
    <dbReference type="NCBI Taxonomy" id="999894"/>
    <lineage>
        <taxon>Bacteria</taxon>
        <taxon>Pseudomonadati</taxon>
        <taxon>Thermodesulfobacteriota</taxon>
        <taxon>Thermodesulfobacteria</taxon>
        <taxon>Thermodesulfobacteriales</taxon>
        <taxon>Thermodesulfobacteriaceae</taxon>
        <taxon>Thermosulfurimonas</taxon>
    </lineage>
</organism>
<name>A0A7C3CK14_9BACT</name>
<dbReference type="InterPro" id="IPR010213">
    <property type="entry name" value="TF_NusA"/>
</dbReference>
<dbReference type="InterPro" id="IPR004087">
    <property type="entry name" value="KH_dom"/>
</dbReference>
<dbReference type="Gene3D" id="1.10.150.20">
    <property type="entry name" value="5' to 3' exonuclease, C-terminal subdomain"/>
    <property type="match status" value="1"/>
</dbReference>
<evidence type="ECO:0000256" key="7">
    <source>
        <dbReference type="HAMAP-Rule" id="MF_00945"/>
    </source>
</evidence>
<dbReference type="InterPro" id="IPR036555">
    <property type="entry name" value="NusA_N_sf"/>
</dbReference>
<accession>A0A7C3CK14</accession>
<dbReference type="InterPro" id="IPR013735">
    <property type="entry name" value="TF_NusA_N"/>
</dbReference>
<evidence type="ECO:0000256" key="4">
    <source>
        <dbReference type="ARBA" id="ARBA00022884"/>
    </source>
</evidence>
<keyword evidence="5 7" id="KW-0805">Transcription regulation</keyword>
<dbReference type="Pfam" id="PF14520">
    <property type="entry name" value="HHH_5"/>
    <property type="match status" value="1"/>
</dbReference>
<dbReference type="SUPFAM" id="SSF54814">
    <property type="entry name" value="Prokaryotic type KH domain (KH-domain type II)"/>
    <property type="match status" value="2"/>
</dbReference>
<dbReference type="SMART" id="SM00316">
    <property type="entry name" value="S1"/>
    <property type="match status" value="1"/>
</dbReference>
<dbReference type="PANTHER" id="PTHR22648">
    <property type="entry name" value="TRANSCRIPTION TERMINATION FACTOR NUSA"/>
    <property type="match status" value="1"/>
</dbReference>
<dbReference type="NCBIfam" id="TIGR01953">
    <property type="entry name" value="NusA"/>
    <property type="match status" value="1"/>
</dbReference>
<dbReference type="HAMAP" id="MF_00945_B">
    <property type="entry name" value="NusA_B"/>
    <property type="match status" value="1"/>
</dbReference>
<dbReference type="SMART" id="SM00322">
    <property type="entry name" value="KH"/>
    <property type="match status" value="2"/>
</dbReference>
<dbReference type="SUPFAM" id="SSF47794">
    <property type="entry name" value="Rad51 N-terminal domain-like"/>
    <property type="match status" value="1"/>
</dbReference>
<keyword evidence="2 7" id="KW-0963">Cytoplasm</keyword>
<keyword evidence="1 7" id="KW-0806">Transcription termination</keyword>
<dbReference type="Gene3D" id="2.40.50.140">
    <property type="entry name" value="Nucleic acid-binding proteins"/>
    <property type="match status" value="1"/>
</dbReference>
<dbReference type="GO" id="GO:0031564">
    <property type="term" value="P:transcription antitermination"/>
    <property type="evidence" value="ECO:0007669"/>
    <property type="project" value="UniProtKB-UniRule"/>
</dbReference>
<reference evidence="9" key="1">
    <citation type="journal article" date="2020" name="mSystems">
        <title>Genome- and Community-Level Interaction Insights into Carbon Utilization and Element Cycling Functions of Hydrothermarchaeota in Hydrothermal Sediment.</title>
        <authorList>
            <person name="Zhou Z."/>
            <person name="Liu Y."/>
            <person name="Xu W."/>
            <person name="Pan J."/>
            <person name="Luo Z.H."/>
            <person name="Li M."/>
        </authorList>
    </citation>
    <scope>NUCLEOTIDE SEQUENCE [LARGE SCALE GENOMIC DNA]</scope>
    <source>
        <strain evidence="9">HyVt-483</strain>
    </source>
</reference>
<comment type="subcellular location">
    <subcellularLocation>
        <location evidence="7">Cytoplasm</location>
    </subcellularLocation>
</comment>
<keyword evidence="6 7" id="KW-0804">Transcription</keyword>
<dbReference type="Pfam" id="PF26594">
    <property type="entry name" value="KH_NusA_2nd"/>
    <property type="match status" value="1"/>
</dbReference>
<dbReference type="Pfam" id="PF13184">
    <property type="entry name" value="KH_NusA_1st"/>
    <property type="match status" value="1"/>
</dbReference>
<keyword evidence="4 7" id="KW-0694">RNA-binding</keyword>
<evidence type="ECO:0000259" key="8">
    <source>
        <dbReference type="PROSITE" id="PS50126"/>
    </source>
</evidence>
<protein>
    <recommendedName>
        <fullName evidence="7">Transcription termination/antitermination protein NusA</fullName>
    </recommendedName>
</protein>
<dbReference type="AlphaFoldDB" id="A0A7C3CK14"/>
<dbReference type="GO" id="GO:0003700">
    <property type="term" value="F:DNA-binding transcription factor activity"/>
    <property type="evidence" value="ECO:0007669"/>
    <property type="project" value="InterPro"/>
</dbReference>
<dbReference type="InterPro" id="IPR009019">
    <property type="entry name" value="KH_sf_prok-type"/>
</dbReference>
<dbReference type="CDD" id="cd02134">
    <property type="entry name" value="KH-II_NusA_rpt1"/>
    <property type="match status" value="1"/>
</dbReference>
<dbReference type="SUPFAM" id="SSF69705">
    <property type="entry name" value="Transcription factor NusA, N-terminal domain"/>
    <property type="match status" value="1"/>
</dbReference>
<keyword evidence="3 7" id="KW-0889">Transcription antitermination</keyword>
<comment type="subunit">
    <text evidence="7">Monomer. Binds directly to the core enzyme of the DNA-dependent RNA polymerase and to nascent RNA.</text>
</comment>
<dbReference type="GO" id="GO:0000166">
    <property type="term" value="F:nucleotide binding"/>
    <property type="evidence" value="ECO:0007669"/>
    <property type="project" value="InterPro"/>
</dbReference>
<dbReference type="GO" id="GO:0005829">
    <property type="term" value="C:cytosol"/>
    <property type="evidence" value="ECO:0007669"/>
    <property type="project" value="TreeGrafter"/>
</dbReference>
<sequence length="412" mass="46268">MPGEVRKIVELMSKERGLPKEVIVSALVEGMRTAAQKKLGPQAEVEAMYNEEKGEIEVFRLYEVVEEVHNPEKEISLSEARQKNPSARVGDVIGEPVDVRDLGRIAAQLTKQILTQRIRGAERELIYQEYKDKIGEIVSGFVHRFHKRDVILSLGRAEALLPEKEQIPTERYHRGERLKALLIEVRRTGDPQLVVSRTHPEFLKKLFEREVPEIREGIVQIVAVAREPGRRAKMAVISKDPEVDPVGACVGLRGSRVQVVVQELKGEKIDIIPWDPDPARLVYNALAPAECTQVIVDEETKTLEVIVPDDQLSLAIGREGQNVRLASKLLGWRIDVYSETQYARRQDPEFLKMLEVEGLSEEVAGRLYDAGINSVKALAEADPQKVAEVGRLRLAEAQELVTRAREKLAGEG</sequence>
<dbReference type="SUPFAM" id="SSF50249">
    <property type="entry name" value="Nucleic acid-binding proteins"/>
    <property type="match status" value="1"/>
</dbReference>
<proteinExistence type="inferred from homology"/>
<evidence type="ECO:0000256" key="3">
    <source>
        <dbReference type="ARBA" id="ARBA00022814"/>
    </source>
</evidence>
<dbReference type="EMBL" id="DRMH01000053">
    <property type="protein sequence ID" value="HFC97651.1"/>
    <property type="molecule type" value="Genomic_DNA"/>
</dbReference>
<dbReference type="InterPro" id="IPR015946">
    <property type="entry name" value="KH_dom-like_a/b"/>
</dbReference>
<dbReference type="GO" id="GO:0003723">
    <property type="term" value="F:RNA binding"/>
    <property type="evidence" value="ECO:0007669"/>
    <property type="project" value="UniProtKB-UniRule"/>
</dbReference>
<dbReference type="PROSITE" id="PS50126">
    <property type="entry name" value="S1"/>
    <property type="match status" value="1"/>
</dbReference>
<evidence type="ECO:0000256" key="2">
    <source>
        <dbReference type="ARBA" id="ARBA00022490"/>
    </source>
</evidence>
<dbReference type="FunFam" id="3.30.300.20:FF:000005">
    <property type="entry name" value="Transcription termination/antitermination protein NusA"/>
    <property type="match status" value="1"/>
</dbReference>
<dbReference type="PROSITE" id="PS50084">
    <property type="entry name" value="KH_TYPE_1"/>
    <property type="match status" value="1"/>
</dbReference>
<evidence type="ECO:0000313" key="9">
    <source>
        <dbReference type="EMBL" id="HFC97651.1"/>
    </source>
</evidence>
<evidence type="ECO:0000256" key="6">
    <source>
        <dbReference type="ARBA" id="ARBA00023163"/>
    </source>
</evidence>
<comment type="similarity">
    <text evidence="7">Belongs to the NusA family.</text>
</comment>
<dbReference type="InterPro" id="IPR058582">
    <property type="entry name" value="KH_NusA_2nd"/>
</dbReference>
<dbReference type="Proteomes" id="UP000886043">
    <property type="component" value="Unassembled WGS sequence"/>
</dbReference>
<evidence type="ECO:0000256" key="5">
    <source>
        <dbReference type="ARBA" id="ARBA00023015"/>
    </source>
</evidence>
<dbReference type="GO" id="GO:0006353">
    <property type="term" value="P:DNA-templated transcription termination"/>
    <property type="evidence" value="ECO:0007669"/>
    <property type="project" value="UniProtKB-UniRule"/>
</dbReference>